<geneLocation type="chloroplast" evidence="1"/>
<organism evidence="1">
    <name type="scientific">Dasyclonium flaccidum</name>
    <dbReference type="NCBI Taxonomy" id="2007274"/>
    <lineage>
        <taxon>Eukaryota</taxon>
        <taxon>Rhodophyta</taxon>
        <taxon>Florideophyceae</taxon>
        <taxon>Rhodymeniophycidae</taxon>
        <taxon>Ceramiales</taxon>
        <taxon>Rhodomelaceae</taxon>
        <taxon>Polyzonieae</taxon>
        <taxon>Dasyclonium</taxon>
    </lineage>
</organism>
<sequence length="168" mass="20263">MTKKIDFKKKIDLLMISLEILSIYEIEKIINNNNEKTIRNTAVSNNLIKLNSNIRNYNSSKPLKLTDIIKYIRLIYRVIQINTLYKIALYMLIDYKKSNKSRLTMQYMKKFMYIYFIKNEYYNNCKSLNYLYKINIKEVINTSIINLYIINKLKNISGIYFLIKYLCL</sequence>
<dbReference type="EMBL" id="MF101443">
    <property type="protein sequence ID" value="ARW66724.1"/>
    <property type="molecule type" value="Genomic_DNA"/>
</dbReference>
<dbReference type="GeneID" id="33359916"/>
<dbReference type="AlphaFoldDB" id="A0A1Z1MLU2"/>
<name>A0A1Z1MLU2_9FLOR</name>
<protein>
    <submittedName>
        <fullName evidence="1">Uncharacterized protein</fullName>
    </submittedName>
</protein>
<gene>
    <name evidence="1" type="primary">ConsOrf3</name>
</gene>
<dbReference type="RefSeq" id="YP_009397538.1">
    <property type="nucleotide sequence ID" value="NC_035287.1"/>
</dbReference>
<proteinExistence type="predicted"/>
<evidence type="ECO:0000313" key="1">
    <source>
        <dbReference type="EMBL" id="ARW66724.1"/>
    </source>
</evidence>
<keyword evidence="1" id="KW-0934">Plastid</keyword>
<keyword evidence="1" id="KW-0150">Chloroplast</keyword>
<reference evidence="1" key="1">
    <citation type="journal article" date="2017" name="J. Phycol.">
        <title>Analysis of chloroplast genomes and a supermatrix inform reclassification of the Rhodomelaceae (Rhodophyta).</title>
        <authorList>
            <person name="Diaz-Tapia P."/>
            <person name="Maggs C.A."/>
            <person name="West J.A."/>
            <person name="Verbruggen H."/>
        </authorList>
    </citation>
    <scope>NUCLEOTIDE SEQUENCE</scope>
    <source>
        <strain evidence="1">PD1087</strain>
    </source>
</reference>
<accession>A0A1Z1MLU2</accession>